<dbReference type="EMBL" id="BOOK01000024">
    <property type="protein sequence ID" value="GII01541.1"/>
    <property type="molecule type" value="Genomic_DNA"/>
</dbReference>
<name>A0A8J3WTH9_9ACTN</name>
<evidence type="ECO:0008006" key="4">
    <source>
        <dbReference type="Google" id="ProtNLM"/>
    </source>
</evidence>
<reference evidence="2" key="1">
    <citation type="submission" date="2021-01" db="EMBL/GenBank/DDBJ databases">
        <title>Whole genome shotgun sequence of Planobispora takensis NBRC 109077.</title>
        <authorList>
            <person name="Komaki H."/>
            <person name="Tamura T."/>
        </authorList>
    </citation>
    <scope>NUCLEOTIDE SEQUENCE</scope>
    <source>
        <strain evidence="2">NBRC 109077</strain>
    </source>
</reference>
<gene>
    <name evidence="2" type="ORF">Pta02_35490</name>
</gene>
<organism evidence="2 3">
    <name type="scientific">Planobispora takensis</name>
    <dbReference type="NCBI Taxonomy" id="1367882"/>
    <lineage>
        <taxon>Bacteria</taxon>
        <taxon>Bacillati</taxon>
        <taxon>Actinomycetota</taxon>
        <taxon>Actinomycetes</taxon>
        <taxon>Streptosporangiales</taxon>
        <taxon>Streptosporangiaceae</taxon>
        <taxon>Planobispora</taxon>
    </lineage>
</organism>
<accession>A0A8J3WTH9</accession>
<evidence type="ECO:0000256" key="1">
    <source>
        <dbReference type="SAM" id="SignalP"/>
    </source>
</evidence>
<evidence type="ECO:0000313" key="2">
    <source>
        <dbReference type="EMBL" id="GII01541.1"/>
    </source>
</evidence>
<dbReference type="Proteomes" id="UP000634476">
    <property type="component" value="Unassembled WGS sequence"/>
</dbReference>
<protein>
    <recommendedName>
        <fullName evidence="4">Lipoprotein</fullName>
    </recommendedName>
</protein>
<comment type="caution">
    <text evidence="2">The sequence shown here is derived from an EMBL/GenBank/DDBJ whole genome shotgun (WGS) entry which is preliminary data.</text>
</comment>
<sequence length="252" mass="26454">MDVGLRMRKRTVFGLALAVVTALSACSAGAGAEAGGPTGHVRTGPKGSLDVSVLRTSHYDFPAYRTPEELAEDRPVVAAGVIDGWQQGPTLDSGTGVLDYRVVLRMRVTEPLKGVKGRSSIARGLVFIELSQGAVLSDPTLPADQWKPDKSVADFEKALPAGTGVLAFPRERPAREQPVVDLGAPLPAGARLMSVPPQGLIFEDPQLARERPGGSTALLGGLEELGAGGAGWLGYETIRELVSHLRGRGFGE</sequence>
<keyword evidence="1" id="KW-0732">Signal</keyword>
<evidence type="ECO:0000313" key="3">
    <source>
        <dbReference type="Proteomes" id="UP000634476"/>
    </source>
</evidence>
<keyword evidence="3" id="KW-1185">Reference proteome</keyword>
<dbReference type="PROSITE" id="PS51257">
    <property type="entry name" value="PROKAR_LIPOPROTEIN"/>
    <property type="match status" value="1"/>
</dbReference>
<dbReference type="AlphaFoldDB" id="A0A8J3WTH9"/>
<proteinExistence type="predicted"/>
<feature type="signal peptide" evidence="1">
    <location>
        <begin position="1"/>
        <end position="32"/>
    </location>
</feature>
<feature type="chain" id="PRO_5035193064" description="Lipoprotein" evidence="1">
    <location>
        <begin position="33"/>
        <end position="252"/>
    </location>
</feature>